<feature type="compositionally biased region" description="Polar residues" evidence="2">
    <location>
        <begin position="235"/>
        <end position="244"/>
    </location>
</feature>
<dbReference type="AlphaFoldDB" id="A0A2U1LNP8"/>
<dbReference type="PANTHER" id="PTHR34482:SF56">
    <property type="entry name" value="RETROTRANSPOSON GAG DOMAIN, ASPARTIC PEPTIDASE DOMAIN PROTEIN-RELATED"/>
    <property type="match status" value="1"/>
</dbReference>
<keyword evidence="1" id="KW-0862">Zinc</keyword>
<reference evidence="4 5" key="1">
    <citation type="journal article" date="2018" name="Mol. Plant">
        <title>The genome of Artemisia annua provides insight into the evolution of Asteraceae family and artemisinin biosynthesis.</title>
        <authorList>
            <person name="Shen Q."/>
            <person name="Zhang L."/>
            <person name="Liao Z."/>
            <person name="Wang S."/>
            <person name="Yan T."/>
            <person name="Shi P."/>
            <person name="Liu M."/>
            <person name="Fu X."/>
            <person name="Pan Q."/>
            <person name="Wang Y."/>
            <person name="Lv Z."/>
            <person name="Lu X."/>
            <person name="Zhang F."/>
            <person name="Jiang W."/>
            <person name="Ma Y."/>
            <person name="Chen M."/>
            <person name="Hao X."/>
            <person name="Li L."/>
            <person name="Tang Y."/>
            <person name="Lv G."/>
            <person name="Zhou Y."/>
            <person name="Sun X."/>
            <person name="Brodelius P.E."/>
            <person name="Rose J.K.C."/>
            <person name="Tang K."/>
        </authorList>
    </citation>
    <scope>NUCLEOTIDE SEQUENCE [LARGE SCALE GENOMIC DNA]</scope>
    <source>
        <strain evidence="5">cv. Huhao1</strain>
        <tissue evidence="4">Leaf</tissue>
    </source>
</reference>
<evidence type="ECO:0000259" key="3">
    <source>
        <dbReference type="PROSITE" id="PS50158"/>
    </source>
</evidence>
<feature type="compositionally biased region" description="Low complexity" evidence="2">
    <location>
        <begin position="245"/>
        <end position="271"/>
    </location>
</feature>
<gene>
    <name evidence="4" type="ORF">CTI12_AA470550</name>
</gene>
<organism evidence="4 5">
    <name type="scientific">Artemisia annua</name>
    <name type="common">Sweet wormwood</name>
    <dbReference type="NCBI Taxonomy" id="35608"/>
    <lineage>
        <taxon>Eukaryota</taxon>
        <taxon>Viridiplantae</taxon>
        <taxon>Streptophyta</taxon>
        <taxon>Embryophyta</taxon>
        <taxon>Tracheophyta</taxon>
        <taxon>Spermatophyta</taxon>
        <taxon>Magnoliopsida</taxon>
        <taxon>eudicotyledons</taxon>
        <taxon>Gunneridae</taxon>
        <taxon>Pentapetalae</taxon>
        <taxon>asterids</taxon>
        <taxon>campanulids</taxon>
        <taxon>Asterales</taxon>
        <taxon>Asteraceae</taxon>
        <taxon>Asteroideae</taxon>
        <taxon>Anthemideae</taxon>
        <taxon>Artemisiinae</taxon>
        <taxon>Artemisia</taxon>
    </lineage>
</organism>
<comment type="caution">
    <text evidence="4">The sequence shown here is derived from an EMBL/GenBank/DDBJ whole genome shotgun (WGS) entry which is preliminary data.</text>
</comment>
<dbReference type="PANTHER" id="PTHR34482">
    <property type="entry name" value="DNA DAMAGE-INDUCIBLE PROTEIN 1-LIKE"/>
    <property type="match status" value="1"/>
</dbReference>
<dbReference type="InterPro" id="IPR001878">
    <property type="entry name" value="Znf_CCHC"/>
</dbReference>
<dbReference type="EMBL" id="PKPP01008466">
    <property type="protein sequence ID" value="PWA50625.1"/>
    <property type="molecule type" value="Genomic_DNA"/>
</dbReference>
<feature type="domain" description="CCHC-type" evidence="3">
    <location>
        <begin position="303"/>
        <end position="318"/>
    </location>
</feature>
<keyword evidence="1" id="KW-0863">Zinc-finger</keyword>
<dbReference type="Proteomes" id="UP000245207">
    <property type="component" value="Unassembled WGS sequence"/>
</dbReference>
<evidence type="ECO:0000256" key="1">
    <source>
        <dbReference type="PROSITE-ProRule" id="PRU00047"/>
    </source>
</evidence>
<sequence>MASGSGGTPPMTIRTWLEKFMKQKPRSFSSVSAPFEAENWIAHIEKIFEVLGCDDVFKARLASYKFEGDALSWWKTYKLSKGKDDFVASMSWHDFRETFLFQYFPLSEQQKYEREYHWIHQMEMESSAEFMKRFLRLAGFLGAKAGTPAEQARNFKWGLSHWILDKIVNTEFADVAQVANAARNIEILREREVQSNKRNRDGDRIHPAGQGNNNQRGYKQRGFDHQGYDRPGNDRQGNYNQRSGRNQQNRDQQYHNQQNRDQQYRGQQNNRSSGQRGYGTPPPCNTCGKLHPGKPCYRASGACFICGQVGHMARDCPKNNGNNNRGNGNDRQPAATRGRVFSMTRDQAANSSVDTRFYKSSLCFPFALFI</sequence>
<evidence type="ECO:0000256" key="2">
    <source>
        <dbReference type="SAM" id="MobiDB-lite"/>
    </source>
</evidence>
<keyword evidence="5" id="KW-1185">Reference proteome</keyword>
<name>A0A2U1LNP8_ARTAN</name>
<dbReference type="Pfam" id="PF03732">
    <property type="entry name" value="Retrotrans_gag"/>
    <property type="match status" value="1"/>
</dbReference>
<feature type="compositionally biased region" description="Basic and acidic residues" evidence="2">
    <location>
        <begin position="221"/>
        <end position="233"/>
    </location>
</feature>
<dbReference type="SMART" id="SM00343">
    <property type="entry name" value="ZnF_C2HC"/>
    <property type="match status" value="1"/>
</dbReference>
<feature type="compositionally biased region" description="Basic and acidic residues" evidence="2">
    <location>
        <begin position="193"/>
        <end position="206"/>
    </location>
</feature>
<dbReference type="STRING" id="35608.A0A2U1LNP8"/>
<dbReference type="GO" id="GO:0003676">
    <property type="term" value="F:nucleic acid binding"/>
    <property type="evidence" value="ECO:0007669"/>
    <property type="project" value="InterPro"/>
</dbReference>
<dbReference type="Gene3D" id="4.10.60.10">
    <property type="entry name" value="Zinc finger, CCHC-type"/>
    <property type="match status" value="1"/>
</dbReference>
<evidence type="ECO:0000313" key="4">
    <source>
        <dbReference type="EMBL" id="PWA50625.1"/>
    </source>
</evidence>
<dbReference type="GO" id="GO:0008270">
    <property type="term" value="F:zinc ion binding"/>
    <property type="evidence" value="ECO:0007669"/>
    <property type="project" value="UniProtKB-KW"/>
</dbReference>
<protein>
    <submittedName>
        <fullName evidence="4">Zinc finger, CCHC-type, Retrotransposon gag domain protein</fullName>
    </submittedName>
</protein>
<dbReference type="InterPro" id="IPR036875">
    <property type="entry name" value="Znf_CCHC_sf"/>
</dbReference>
<evidence type="ECO:0000313" key="5">
    <source>
        <dbReference type="Proteomes" id="UP000245207"/>
    </source>
</evidence>
<dbReference type="SUPFAM" id="SSF57756">
    <property type="entry name" value="Retrovirus zinc finger-like domains"/>
    <property type="match status" value="1"/>
</dbReference>
<dbReference type="Pfam" id="PF00098">
    <property type="entry name" value="zf-CCHC"/>
    <property type="match status" value="1"/>
</dbReference>
<dbReference type="PROSITE" id="PS50158">
    <property type="entry name" value="ZF_CCHC"/>
    <property type="match status" value="1"/>
</dbReference>
<dbReference type="OrthoDB" id="2272416at2759"/>
<dbReference type="InterPro" id="IPR005162">
    <property type="entry name" value="Retrotrans_gag_dom"/>
</dbReference>
<accession>A0A2U1LNP8</accession>
<keyword evidence="1" id="KW-0479">Metal-binding</keyword>
<feature type="region of interest" description="Disordered" evidence="2">
    <location>
        <begin position="193"/>
        <end position="281"/>
    </location>
</feature>
<proteinExistence type="predicted"/>